<comment type="caution">
    <text evidence="16">The sequence shown here is derived from an EMBL/GenBank/DDBJ whole genome shotgun (WGS) entry which is preliminary data.</text>
</comment>
<evidence type="ECO:0000256" key="1">
    <source>
        <dbReference type="ARBA" id="ARBA00006935"/>
    </source>
</evidence>
<dbReference type="EC" id="2.7.11.1" evidence="2"/>
<keyword evidence="17" id="KW-1185">Reference proteome</keyword>
<protein>
    <recommendedName>
        <fullName evidence="2">non-specific serine/threonine protein kinase</fullName>
        <ecNumber evidence="2">2.7.11.1</ecNumber>
    </recommendedName>
</protein>
<sequence length="446" mass="51536">MQQKQIKSGFLTKQGGRWKTWHKRYFVFQDKAILYFKKQKSRSPIGVLPITKSAKVSIANVKTKKKHCFNLEIPGQRIYLLSACSDEDRDDWIQKISVVIKSEVHDKVSMKDFKKVRVIGRGTFGKVYLVQKISNQQFYAMKALQKGKLAETQQIEQTMSERNVLMRTTHPFLVSLHYSFQTEERLYMILDYVDGGELFFHLKKLGTFSEDVVRIYAAEITLALEHLHKMDIVYRDLKPENILIGSDGHLRITDFGLVKMNISKRKDGKTNTFCGTPEYLAPEVLKDEGYGKPVDWWSLGILIYEMLVGLPPFYSENLNLMYQKILTATLKFPPGLSSSARNLISGLLIRDPVKRYGSGKEDSEMIKKHQFFEKIDWEKLFSKQTSAPFKPKVKNVYDTSNFDREFTQENIQESVPEISYMGRDNNAFKGFTFEEDVAGIGGLKKF</sequence>
<evidence type="ECO:0000259" key="15">
    <source>
        <dbReference type="PROSITE" id="PS51285"/>
    </source>
</evidence>
<feature type="domain" description="AGC-kinase C-terminal" evidence="15">
    <location>
        <begin position="373"/>
        <end position="443"/>
    </location>
</feature>
<evidence type="ECO:0000256" key="8">
    <source>
        <dbReference type="ARBA" id="ARBA00022840"/>
    </source>
</evidence>
<name>A0A9Q0RFQ4_ANAIG</name>
<dbReference type="InterPro" id="IPR008271">
    <property type="entry name" value="Ser/Thr_kinase_AS"/>
</dbReference>
<evidence type="ECO:0000256" key="12">
    <source>
        <dbReference type="RuleBase" id="RU000304"/>
    </source>
</evidence>
<dbReference type="PANTHER" id="PTHR24351">
    <property type="entry name" value="RIBOSOMAL PROTEIN S6 KINASE"/>
    <property type="match status" value="1"/>
</dbReference>
<dbReference type="GO" id="GO:0005524">
    <property type="term" value="F:ATP binding"/>
    <property type="evidence" value="ECO:0007669"/>
    <property type="project" value="UniProtKB-UniRule"/>
</dbReference>
<dbReference type="FunFam" id="2.30.29.30:FF:000286">
    <property type="entry name" value="PH-protein kinase domain containing protein"/>
    <property type="match status" value="1"/>
</dbReference>
<dbReference type="SMART" id="SM00233">
    <property type="entry name" value="PH"/>
    <property type="match status" value="1"/>
</dbReference>
<comment type="similarity">
    <text evidence="1">Belongs to the protein kinase superfamily. AGC Ser/Thr protein kinase family. RAC subfamily.</text>
</comment>
<evidence type="ECO:0000259" key="13">
    <source>
        <dbReference type="PROSITE" id="PS50003"/>
    </source>
</evidence>
<evidence type="ECO:0000256" key="6">
    <source>
        <dbReference type="ARBA" id="ARBA00022741"/>
    </source>
</evidence>
<dbReference type="SUPFAM" id="SSF56112">
    <property type="entry name" value="Protein kinase-like (PK-like)"/>
    <property type="match status" value="1"/>
</dbReference>
<dbReference type="PROSITE" id="PS00107">
    <property type="entry name" value="PROTEIN_KINASE_ATP"/>
    <property type="match status" value="1"/>
</dbReference>
<evidence type="ECO:0000256" key="2">
    <source>
        <dbReference type="ARBA" id="ARBA00012513"/>
    </source>
</evidence>
<evidence type="ECO:0000256" key="3">
    <source>
        <dbReference type="ARBA" id="ARBA00022527"/>
    </source>
</evidence>
<feature type="domain" description="PH" evidence="13">
    <location>
        <begin position="4"/>
        <end position="101"/>
    </location>
</feature>
<dbReference type="Pfam" id="PF00433">
    <property type="entry name" value="Pkinase_C"/>
    <property type="match status" value="1"/>
</dbReference>
<gene>
    <name evidence="16" type="ORF">M0811_04757</name>
</gene>
<keyword evidence="8 11" id="KW-0067">ATP-binding</keyword>
<evidence type="ECO:0000256" key="5">
    <source>
        <dbReference type="ARBA" id="ARBA00022679"/>
    </source>
</evidence>
<comment type="catalytic activity">
    <reaction evidence="10">
        <text>L-seryl-[protein] + ATP = O-phospho-L-seryl-[protein] + ADP + H(+)</text>
        <dbReference type="Rhea" id="RHEA:17989"/>
        <dbReference type="Rhea" id="RHEA-COMP:9863"/>
        <dbReference type="Rhea" id="RHEA-COMP:11604"/>
        <dbReference type="ChEBI" id="CHEBI:15378"/>
        <dbReference type="ChEBI" id="CHEBI:29999"/>
        <dbReference type="ChEBI" id="CHEBI:30616"/>
        <dbReference type="ChEBI" id="CHEBI:83421"/>
        <dbReference type="ChEBI" id="CHEBI:456216"/>
        <dbReference type="EC" id="2.7.11.1"/>
    </reaction>
</comment>
<dbReference type="Pfam" id="PF00169">
    <property type="entry name" value="PH"/>
    <property type="match status" value="1"/>
</dbReference>
<proteinExistence type="inferred from homology"/>
<dbReference type="Gene3D" id="3.30.200.20">
    <property type="entry name" value="Phosphorylase Kinase, domain 1"/>
    <property type="match status" value="1"/>
</dbReference>
<dbReference type="Gene3D" id="2.30.29.30">
    <property type="entry name" value="Pleckstrin-homology domain (PH domain)/Phosphotyrosine-binding domain (PTB)"/>
    <property type="match status" value="1"/>
</dbReference>
<comment type="catalytic activity">
    <reaction evidence="9">
        <text>L-threonyl-[protein] + ATP = O-phospho-L-threonyl-[protein] + ADP + H(+)</text>
        <dbReference type="Rhea" id="RHEA:46608"/>
        <dbReference type="Rhea" id="RHEA-COMP:11060"/>
        <dbReference type="Rhea" id="RHEA-COMP:11605"/>
        <dbReference type="ChEBI" id="CHEBI:15378"/>
        <dbReference type="ChEBI" id="CHEBI:30013"/>
        <dbReference type="ChEBI" id="CHEBI:30616"/>
        <dbReference type="ChEBI" id="CHEBI:61977"/>
        <dbReference type="ChEBI" id="CHEBI:456216"/>
        <dbReference type="EC" id="2.7.11.1"/>
    </reaction>
</comment>
<dbReference type="FunFam" id="3.30.200.20:FF:000524">
    <property type="entry name" value="Non-specific serine/threonine protein kinase"/>
    <property type="match status" value="1"/>
</dbReference>
<dbReference type="InterPro" id="IPR001849">
    <property type="entry name" value="PH_domain"/>
</dbReference>
<keyword evidence="4" id="KW-0597">Phosphoprotein</keyword>
<evidence type="ECO:0000256" key="7">
    <source>
        <dbReference type="ARBA" id="ARBA00022777"/>
    </source>
</evidence>
<dbReference type="Gene3D" id="1.10.510.10">
    <property type="entry name" value="Transferase(Phosphotransferase) domain 1"/>
    <property type="match status" value="1"/>
</dbReference>
<dbReference type="AlphaFoldDB" id="A0A9Q0RFQ4"/>
<evidence type="ECO:0000256" key="4">
    <source>
        <dbReference type="ARBA" id="ARBA00022553"/>
    </source>
</evidence>
<dbReference type="InterPro" id="IPR011993">
    <property type="entry name" value="PH-like_dom_sf"/>
</dbReference>
<evidence type="ECO:0000259" key="14">
    <source>
        <dbReference type="PROSITE" id="PS50011"/>
    </source>
</evidence>
<dbReference type="SUPFAM" id="SSF50729">
    <property type="entry name" value="PH domain-like"/>
    <property type="match status" value="1"/>
</dbReference>
<keyword evidence="7 16" id="KW-0418">Kinase</keyword>
<accession>A0A9Q0RFQ4</accession>
<evidence type="ECO:0000313" key="16">
    <source>
        <dbReference type="EMBL" id="KAJ5078432.1"/>
    </source>
</evidence>
<evidence type="ECO:0000313" key="17">
    <source>
        <dbReference type="Proteomes" id="UP001149090"/>
    </source>
</evidence>
<reference evidence="16" key="1">
    <citation type="submission" date="2022-10" db="EMBL/GenBank/DDBJ databases">
        <title>Novel sulphate-reducing endosymbionts in the free-living metamonad Anaeramoeba.</title>
        <authorList>
            <person name="Jerlstrom-Hultqvist J."/>
            <person name="Cepicka I."/>
            <person name="Gallot-Lavallee L."/>
            <person name="Salas-Leiva D."/>
            <person name="Curtis B.A."/>
            <person name="Zahonova K."/>
            <person name="Pipaliya S."/>
            <person name="Dacks J."/>
            <person name="Roger A.J."/>
        </authorList>
    </citation>
    <scope>NUCLEOTIDE SEQUENCE</scope>
    <source>
        <strain evidence="16">BMAN</strain>
    </source>
</reference>
<dbReference type="FunFam" id="1.10.510.10:FF:000008">
    <property type="entry name" value="Non-specific serine/threonine protein kinase"/>
    <property type="match status" value="1"/>
</dbReference>
<evidence type="ECO:0000256" key="10">
    <source>
        <dbReference type="ARBA" id="ARBA00048679"/>
    </source>
</evidence>
<dbReference type="PROSITE" id="PS50011">
    <property type="entry name" value="PROTEIN_KINASE_DOM"/>
    <property type="match status" value="1"/>
</dbReference>
<dbReference type="EMBL" id="JAPDFW010000053">
    <property type="protein sequence ID" value="KAJ5078432.1"/>
    <property type="molecule type" value="Genomic_DNA"/>
</dbReference>
<dbReference type="GO" id="GO:0004674">
    <property type="term" value="F:protein serine/threonine kinase activity"/>
    <property type="evidence" value="ECO:0007669"/>
    <property type="project" value="UniProtKB-KW"/>
</dbReference>
<dbReference type="InterPro" id="IPR000961">
    <property type="entry name" value="AGC-kinase_C"/>
</dbReference>
<keyword evidence="6 11" id="KW-0547">Nucleotide-binding</keyword>
<dbReference type="SMART" id="SM00220">
    <property type="entry name" value="S_TKc"/>
    <property type="match status" value="1"/>
</dbReference>
<evidence type="ECO:0000256" key="11">
    <source>
        <dbReference type="PROSITE-ProRule" id="PRU10141"/>
    </source>
</evidence>
<dbReference type="PROSITE" id="PS51285">
    <property type="entry name" value="AGC_KINASE_CTER"/>
    <property type="match status" value="1"/>
</dbReference>
<keyword evidence="5" id="KW-0808">Transferase</keyword>
<feature type="binding site" evidence="11">
    <location>
        <position position="142"/>
    </location>
    <ligand>
        <name>ATP</name>
        <dbReference type="ChEBI" id="CHEBI:30616"/>
    </ligand>
</feature>
<evidence type="ECO:0000256" key="9">
    <source>
        <dbReference type="ARBA" id="ARBA00047899"/>
    </source>
</evidence>
<dbReference type="PROSITE" id="PS00108">
    <property type="entry name" value="PROTEIN_KINASE_ST"/>
    <property type="match status" value="1"/>
</dbReference>
<organism evidence="16 17">
    <name type="scientific">Anaeramoeba ignava</name>
    <name type="common">Anaerobic marine amoeba</name>
    <dbReference type="NCBI Taxonomy" id="1746090"/>
    <lineage>
        <taxon>Eukaryota</taxon>
        <taxon>Metamonada</taxon>
        <taxon>Anaeramoebidae</taxon>
        <taxon>Anaeramoeba</taxon>
    </lineage>
</organism>
<dbReference type="Proteomes" id="UP001149090">
    <property type="component" value="Unassembled WGS sequence"/>
</dbReference>
<dbReference type="PROSITE" id="PS50003">
    <property type="entry name" value="PH_DOMAIN"/>
    <property type="match status" value="1"/>
</dbReference>
<dbReference type="Pfam" id="PF00069">
    <property type="entry name" value="Pkinase"/>
    <property type="match status" value="1"/>
</dbReference>
<dbReference type="SMART" id="SM00133">
    <property type="entry name" value="S_TK_X"/>
    <property type="match status" value="1"/>
</dbReference>
<dbReference type="OrthoDB" id="63267at2759"/>
<dbReference type="OMA" id="RLYACKI"/>
<dbReference type="InterPro" id="IPR000719">
    <property type="entry name" value="Prot_kinase_dom"/>
</dbReference>
<dbReference type="InterPro" id="IPR017892">
    <property type="entry name" value="Pkinase_C"/>
</dbReference>
<dbReference type="InterPro" id="IPR017441">
    <property type="entry name" value="Protein_kinase_ATP_BS"/>
</dbReference>
<feature type="domain" description="Protein kinase" evidence="14">
    <location>
        <begin position="113"/>
        <end position="372"/>
    </location>
</feature>
<dbReference type="InterPro" id="IPR011009">
    <property type="entry name" value="Kinase-like_dom_sf"/>
</dbReference>
<keyword evidence="3 12" id="KW-0723">Serine/threonine-protein kinase</keyword>